<reference evidence="2" key="2">
    <citation type="journal article" date="2023" name="IMA Fungus">
        <title>Comparative genomic study of the Penicillium genus elucidates a diverse pangenome and 15 lateral gene transfer events.</title>
        <authorList>
            <person name="Petersen C."/>
            <person name="Sorensen T."/>
            <person name="Nielsen M.R."/>
            <person name="Sondergaard T.E."/>
            <person name="Sorensen J.L."/>
            <person name="Fitzpatrick D.A."/>
            <person name="Frisvad J.C."/>
            <person name="Nielsen K.L."/>
        </authorList>
    </citation>
    <scope>NUCLEOTIDE SEQUENCE</scope>
    <source>
        <strain evidence="2">IBT 34128</strain>
    </source>
</reference>
<dbReference type="RefSeq" id="XP_056512279.1">
    <property type="nucleotide sequence ID" value="XM_056654252.1"/>
</dbReference>
<keyword evidence="1" id="KW-0732">Signal</keyword>
<keyword evidence="3" id="KW-1185">Reference proteome</keyword>
<gene>
    <name evidence="2" type="ORF">NUU61_003670</name>
</gene>
<dbReference type="Proteomes" id="UP001141434">
    <property type="component" value="Unassembled WGS sequence"/>
</dbReference>
<evidence type="ECO:0000256" key="1">
    <source>
        <dbReference type="SAM" id="SignalP"/>
    </source>
</evidence>
<dbReference type="EMBL" id="JAPMSZ010000005">
    <property type="protein sequence ID" value="KAJ5101448.1"/>
    <property type="molecule type" value="Genomic_DNA"/>
</dbReference>
<dbReference type="SUPFAM" id="SSF55486">
    <property type="entry name" value="Metalloproteases ('zincins'), catalytic domain"/>
    <property type="match status" value="1"/>
</dbReference>
<proteinExistence type="predicted"/>
<evidence type="ECO:0000313" key="3">
    <source>
        <dbReference type="Proteomes" id="UP001141434"/>
    </source>
</evidence>
<comment type="caution">
    <text evidence="2">The sequence shown here is derived from an EMBL/GenBank/DDBJ whole genome shotgun (WGS) entry which is preliminary data.</text>
</comment>
<protein>
    <recommendedName>
        <fullName evidence="4">Lysine-specific metallo-endopeptidase domain-containing protein</fullName>
    </recommendedName>
</protein>
<dbReference type="InterPro" id="IPR024079">
    <property type="entry name" value="MetalloPept_cat_dom_sf"/>
</dbReference>
<dbReference type="Gene3D" id="3.40.390.10">
    <property type="entry name" value="Collagenase (Catalytic Domain)"/>
    <property type="match status" value="1"/>
</dbReference>
<name>A0A9W9FJU8_9EURO</name>
<organism evidence="2 3">
    <name type="scientific">Penicillium alfredii</name>
    <dbReference type="NCBI Taxonomy" id="1506179"/>
    <lineage>
        <taxon>Eukaryota</taxon>
        <taxon>Fungi</taxon>
        <taxon>Dikarya</taxon>
        <taxon>Ascomycota</taxon>
        <taxon>Pezizomycotina</taxon>
        <taxon>Eurotiomycetes</taxon>
        <taxon>Eurotiomycetidae</taxon>
        <taxon>Eurotiales</taxon>
        <taxon>Aspergillaceae</taxon>
        <taxon>Penicillium</taxon>
    </lineage>
</organism>
<dbReference type="AlphaFoldDB" id="A0A9W9FJU8"/>
<feature type="chain" id="PRO_5040930599" description="Lysine-specific metallo-endopeptidase domain-containing protein" evidence="1">
    <location>
        <begin position="22"/>
        <end position="314"/>
    </location>
</feature>
<evidence type="ECO:0008006" key="4">
    <source>
        <dbReference type="Google" id="ProtNLM"/>
    </source>
</evidence>
<evidence type="ECO:0000313" key="2">
    <source>
        <dbReference type="EMBL" id="KAJ5101448.1"/>
    </source>
</evidence>
<sequence>MEYLLLVFLWPLLLLSVPISASPYLQKRLTVVESSCAGTRFAQVKDANSIAQEIGKIAESYMNKFIGHLEGKGGLSQLEVETIEQGLKELYKITNYQSPQTKEIVKRIKTTCGQIAKIQPADIRIFCDRRGWLAKVDDKGQSYKGDALEAGKQMWWDSIFHTWTPMKNAFCAGVHAFNTHTANTRSPDEPRDIITFCPDMWRVTKGQSTPREIALNAPGSVEYKLSTLKDSVAGALFHEFTHTEQGGKTIDVKWTDPQGKKWYAVKYDILKKLNTHQALENAETYATMAMGLYLLHHGFKVSWSEDRVWRAAGC</sequence>
<dbReference type="GeneID" id="81393420"/>
<reference evidence="2" key="1">
    <citation type="submission" date="2022-11" db="EMBL/GenBank/DDBJ databases">
        <authorList>
            <person name="Petersen C."/>
        </authorList>
    </citation>
    <scope>NUCLEOTIDE SEQUENCE</scope>
    <source>
        <strain evidence="2">IBT 34128</strain>
    </source>
</reference>
<feature type="signal peptide" evidence="1">
    <location>
        <begin position="1"/>
        <end position="21"/>
    </location>
</feature>
<dbReference type="GO" id="GO:0008237">
    <property type="term" value="F:metallopeptidase activity"/>
    <property type="evidence" value="ECO:0007669"/>
    <property type="project" value="InterPro"/>
</dbReference>
<accession>A0A9W9FJU8</accession>